<name>A0AA90PSS8_9HELI</name>
<evidence type="ECO:0000313" key="6">
    <source>
        <dbReference type="Proteomes" id="UP001240777"/>
    </source>
</evidence>
<evidence type="ECO:0000259" key="2">
    <source>
        <dbReference type="Pfam" id="PF18809"/>
    </source>
</evidence>
<dbReference type="RefSeq" id="WP_305516920.1">
    <property type="nucleotide sequence ID" value="NZ_JAUPEV010000005.1"/>
</dbReference>
<sequence>MTTDFYTGSDFTKEYYHKEQLAVIKLLMEKQGFIKGAFYREDTGDIDLLWGNEDFGLCHILKRRSEQFGEEKALRFISHLQENIRNGVMIKMPDNRFNIITNTTSIILARGEDNHFILTAYIDRRNELRLEKSQTIDDANFIDESEMKLNKGFNILSSNQSHNPILPKKIEPKPQRQKEEQNIPTPSKRRGR</sequence>
<protein>
    <recommendedName>
        <fullName evidence="2">Phage-Barnase-EndoU-ColicinE5/D-RelE-like nuclease domain-containing protein</fullName>
    </recommendedName>
</protein>
<evidence type="ECO:0000313" key="3">
    <source>
        <dbReference type="EMBL" id="MDO7253075.1"/>
    </source>
</evidence>
<feature type="compositionally biased region" description="Basic and acidic residues" evidence="1">
    <location>
        <begin position="168"/>
        <end position="181"/>
    </location>
</feature>
<dbReference type="Pfam" id="PF18809">
    <property type="entry name" value="PBECR1"/>
    <property type="match status" value="1"/>
</dbReference>
<dbReference type="Proteomes" id="UP001177258">
    <property type="component" value="Unassembled WGS sequence"/>
</dbReference>
<evidence type="ECO:0000313" key="5">
    <source>
        <dbReference type="Proteomes" id="UP001177258"/>
    </source>
</evidence>
<dbReference type="Proteomes" id="UP001240777">
    <property type="component" value="Unassembled WGS sequence"/>
</dbReference>
<feature type="region of interest" description="Disordered" evidence="1">
    <location>
        <begin position="157"/>
        <end position="192"/>
    </location>
</feature>
<dbReference type="EMBL" id="JAUYZK010000003">
    <property type="protein sequence ID" value="MDP2538799.1"/>
    <property type="molecule type" value="Genomic_DNA"/>
</dbReference>
<evidence type="ECO:0000313" key="4">
    <source>
        <dbReference type="EMBL" id="MDP2538799.1"/>
    </source>
</evidence>
<reference evidence="3 5" key="3">
    <citation type="journal article" date="2024" name="Syst. Appl. Microbiol.">
        <title>Helicobacter cappadocius sp. nov., from lizards: The first psychrotrophic Helicobacter species.</title>
        <authorList>
            <person name="Aydin F."/>
            <person name="Tarhane S."/>
            <person name="Karakaya E."/>
            <person name="Abay S."/>
            <person name="Kayman T."/>
            <person name="Guran O."/>
            <person name="Bozkurt E."/>
            <person name="Uzum N."/>
            <person name="Avci A."/>
            <person name="Olgun K."/>
            <person name="Jablonski D."/>
            <person name="Guran C."/>
            <person name="Burcin Saticioglu I."/>
        </authorList>
    </citation>
    <scope>NUCLEOTIDE SEQUENCE [LARGE SCALE GENOMIC DNA]</scope>
    <source>
        <strain evidence="3">Faydin-H75</strain>
        <strain evidence="5">faydin-H76</strain>
    </source>
</reference>
<organism evidence="4 5">
    <name type="scientific">Helicobacter cappadocius</name>
    <dbReference type="NCBI Taxonomy" id="3063998"/>
    <lineage>
        <taxon>Bacteria</taxon>
        <taxon>Pseudomonadati</taxon>
        <taxon>Campylobacterota</taxon>
        <taxon>Epsilonproteobacteria</taxon>
        <taxon>Campylobacterales</taxon>
        <taxon>Helicobacteraceae</taxon>
        <taxon>Helicobacter</taxon>
    </lineage>
</organism>
<feature type="domain" description="Phage-Barnase-EndoU-ColicinE5/D-RelE-like nuclease" evidence="2">
    <location>
        <begin position="37"/>
        <end position="126"/>
    </location>
</feature>
<accession>A0AA90PSS8</accession>
<dbReference type="InterPro" id="IPR041092">
    <property type="entry name" value="PBECR1"/>
</dbReference>
<dbReference type="EMBL" id="JAUPEV010000005">
    <property type="protein sequence ID" value="MDO7253075.1"/>
    <property type="molecule type" value="Genomic_DNA"/>
</dbReference>
<reference evidence="3" key="2">
    <citation type="submission" date="2023-07" db="EMBL/GenBank/DDBJ databases">
        <authorList>
            <person name="Aydin F."/>
            <person name="Tarhane S."/>
            <person name="Saticioglu I.B."/>
            <person name="Karakaya E."/>
            <person name="Abay S."/>
            <person name="Guran O."/>
            <person name="Bozkurt E."/>
            <person name="Uzum N."/>
            <person name="Olgun K."/>
            <person name="Jablonski D."/>
        </authorList>
    </citation>
    <scope>NUCLEOTIDE SEQUENCE</scope>
    <source>
        <strain evidence="3">Faydin-H75</strain>
    </source>
</reference>
<reference evidence="4 6" key="1">
    <citation type="submission" date="2023-07" db="EMBL/GenBank/DDBJ databases">
        <title>Unpublished Manusciprt.</title>
        <authorList>
            <person name="Aydin F."/>
            <person name="Tarhane S."/>
            <person name="Saticioglu I.B."/>
            <person name="Karakaya E."/>
            <person name="Abay S."/>
            <person name="Guran O."/>
            <person name="Bozkurt E."/>
            <person name="Uzum N."/>
            <person name="Olgun K."/>
            <person name="Jablonski D."/>
        </authorList>
    </citation>
    <scope>NUCLEOTIDE SEQUENCE</scope>
    <source>
        <strain evidence="6">faydin-H75</strain>
        <strain evidence="4">Faydin-H76</strain>
    </source>
</reference>
<gene>
    <name evidence="3" type="ORF">Q5I04_04015</name>
    <name evidence="4" type="ORF">Q5I06_03250</name>
</gene>
<evidence type="ECO:0000256" key="1">
    <source>
        <dbReference type="SAM" id="MobiDB-lite"/>
    </source>
</evidence>
<dbReference type="AlphaFoldDB" id="A0AA90PSS8"/>
<proteinExistence type="predicted"/>
<keyword evidence="6" id="KW-1185">Reference proteome</keyword>
<comment type="caution">
    <text evidence="4">The sequence shown here is derived from an EMBL/GenBank/DDBJ whole genome shotgun (WGS) entry which is preliminary data.</text>
</comment>